<dbReference type="SUPFAM" id="SSF50475">
    <property type="entry name" value="FMN-binding split barrel"/>
    <property type="match status" value="1"/>
</dbReference>
<dbReference type="Gene3D" id="2.30.110.10">
    <property type="entry name" value="Electron Transport, Fmn-binding Protein, Chain A"/>
    <property type="match status" value="1"/>
</dbReference>
<proteinExistence type="predicted"/>
<dbReference type="Proteomes" id="UP000663570">
    <property type="component" value="Chromosome"/>
</dbReference>
<evidence type="ECO:0000313" key="3">
    <source>
        <dbReference type="Proteomes" id="UP000663570"/>
    </source>
</evidence>
<dbReference type="InterPro" id="IPR012349">
    <property type="entry name" value="Split_barrel_FMN-bd"/>
</dbReference>
<protein>
    <submittedName>
        <fullName evidence="2">Pyridoxamine 5'-phosphate oxidase family protein</fullName>
    </submittedName>
</protein>
<organism evidence="2 3">
    <name type="scientific">Niveibacterium microcysteis</name>
    <dbReference type="NCBI Taxonomy" id="2811415"/>
    <lineage>
        <taxon>Bacteria</taxon>
        <taxon>Pseudomonadati</taxon>
        <taxon>Pseudomonadota</taxon>
        <taxon>Betaproteobacteria</taxon>
        <taxon>Rhodocyclales</taxon>
        <taxon>Rhodocyclaceae</taxon>
        <taxon>Niveibacterium</taxon>
    </lineage>
</organism>
<reference evidence="2 3" key="1">
    <citation type="submission" date="2021-02" db="EMBL/GenBank/DDBJ databases">
        <title>Niveibacterium changnyeongensis HC41.</title>
        <authorList>
            <person name="Kang M."/>
        </authorList>
    </citation>
    <scope>NUCLEOTIDE SEQUENCE [LARGE SCALE GENOMIC DNA]</scope>
    <source>
        <strain evidence="2 3">HC41</strain>
    </source>
</reference>
<sequence>MSSIPRLPAESVPAWRHVLSADLAAHAQHPAASFVQLATLDADGFPANRTLTFRCFGREGELVFTTDLRSQKCEQIAHQGKAEACWYFADARVQWRLRGRAVVAGPRARKHHALRERVWARLSESSRQRFVWPAPGQILAAASKAGAIPPTVPPASFGLLILSPQRAERLDLRAEPNRHLRWLASRGDWAMIELNP</sequence>
<evidence type="ECO:0000313" key="2">
    <source>
        <dbReference type="EMBL" id="QSI76110.1"/>
    </source>
</evidence>
<accession>A0ABX7M2X2</accession>
<dbReference type="Pfam" id="PF12766">
    <property type="entry name" value="Pyridox_oxase_2"/>
    <property type="match status" value="1"/>
</dbReference>
<dbReference type="EMBL" id="CP071060">
    <property type="protein sequence ID" value="QSI76110.1"/>
    <property type="molecule type" value="Genomic_DNA"/>
</dbReference>
<dbReference type="PANTHER" id="PTHR28243:SF1">
    <property type="entry name" value="PYRIDOXAMINE 5'-PHOSPHATE OXIDASE ALR4036 FAMILY FMN-BINDING DOMAIN-CONTAINING PROTEIN"/>
    <property type="match status" value="1"/>
</dbReference>
<feature type="domain" description="Pyridoxamine 5'-phosphate oxidase Alr4036 family FMN-binding" evidence="1">
    <location>
        <begin position="13"/>
        <end position="104"/>
    </location>
</feature>
<evidence type="ECO:0000259" key="1">
    <source>
        <dbReference type="Pfam" id="PF12766"/>
    </source>
</evidence>
<gene>
    <name evidence="2" type="ORF">JY500_16770</name>
</gene>
<dbReference type="InterPro" id="IPR024624">
    <property type="entry name" value="Pyridox_Oxase_Alr4036_FMN-bd"/>
</dbReference>
<name>A0ABX7M2X2_9RHOO</name>
<keyword evidence="3" id="KW-1185">Reference proteome</keyword>
<dbReference type="PANTHER" id="PTHR28243">
    <property type="entry name" value="AGL049CP"/>
    <property type="match status" value="1"/>
</dbReference>
<dbReference type="RefSeq" id="WP_206253881.1">
    <property type="nucleotide sequence ID" value="NZ_CP071060.1"/>
</dbReference>